<feature type="transmembrane region" description="Helical" evidence="1">
    <location>
        <begin position="122"/>
        <end position="147"/>
    </location>
</feature>
<gene>
    <name evidence="2" type="ORF">GCM10009830_07890</name>
</gene>
<evidence type="ECO:0000313" key="3">
    <source>
        <dbReference type="Proteomes" id="UP001499851"/>
    </source>
</evidence>
<accession>A0ABP4S6N5</accession>
<keyword evidence="1" id="KW-0812">Transmembrane</keyword>
<keyword evidence="1" id="KW-0472">Membrane</keyword>
<evidence type="ECO:0000313" key="2">
    <source>
        <dbReference type="EMBL" id="GAA1664768.1"/>
    </source>
</evidence>
<dbReference type="Proteomes" id="UP001499851">
    <property type="component" value="Unassembled WGS sequence"/>
</dbReference>
<name>A0ABP4S6N5_9ACTN</name>
<dbReference type="EMBL" id="BAAAQF010000004">
    <property type="protein sequence ID" value="GAA1664768.1"/>
    <property type="molecule type" value="Genomic_DNA"/>
</dbReference>
<organism evidence="2 3">
    <name type="scientific">Glycomyces endophyticus</name>
    <dbReference type="NCBI Taxonomy" id="480996"/>
    <lineage>
        <taxon>Bacteria</taxon>
        <taxon>Bacillati</taxon>
        <taxon>Actinomycetota</taxon>
        <taxon>Actinomycetes</taxon>
        <taxon>Glycomycetales</taxon>
        <taxon>Glycomycetaceae</taxon>
        <taxon>Glycomyces</taxon>
    </lineage>
</organism>
<evidence type="ECO:0008006" key="4">
    <source>
        <dbReference type="Google" id="ProtNLM"/>
    </source>
</evidence>
<dbReference type="RefSeq" id="WP_344481985.1">
    <property type="nucleotide sequence ID" value="NZ_BAAAQF010000004.1"/>
</dbReference>
<keyword evidence="1" id="KW-1133">Transmembrane helix</keyword>
<proteinExistence type="predicted"/>
<reference evidence="3" key="1">
    <citation type="journal article" date="2019" name="Int. J. Syst. Evol. Microbiol.">
        <title>The Global Catalogue of Microorganisms (GCM) 10K type strain sequencing project: providing services to taxonomists for standard genome sequencing and annotation.</title>
        <authorList>
            <consortium name="The Broad Institute Genomics Platform"/>
            <consortium name="The Broad Institute Genome Sequencing Center for Infectious Disease"/>
            <person name="Wu L."/>
            <person name="Ma J."/>
        </authorList>
    </citation>
    <scope>NUCLEOTIDE SEQUENCE [LARGE SCALE GENOMIC DNA]</scope>
    <source>
        <strain evidence="3">JCM 16001</strain>
    </source>
</reference>
<comment type="caution">
    <text evidence="2">The sequence shown here is derived from an EMBL/GenBank/DDBJ whole genome shotgun (WGS) entry which is preliminary data.</text>
</comment>
<evidence type="ECO:0000256" key="1">
    <source>
        <dbReference type="SAM" id="Phobius"/>
    </source>
</evidence>
<keyword evidence="3" id="KW-1185">Reference proteome</keyword>
<sequence length="179" mass="18853">MIAAYLATFATALLSAFVPVTPIEPYLIGLAAVTGYGPVGLGLTAAVGQTIGKTVIFLGARGVFRSERVKRWLGAVAEHRQRRRAAGEPRPASPLRQRIGRLGTPLRAAAAKLTALLERPALTLPILLLSAFLGLPPLLATSIYIAGTPMRTPVFAAVCFVGRAARFIVIAYAPQLVLG</sequence>
<protein>
    <recommendedName>
        <fullName evidence="4">VTT domain-containing protein</fullName>
    </recommendedName>
</protein>